<sequence>MAQGRVVKAHLAGDDVLSNLAESQRHRIQQYEKIVRFEDAILSGKHPSIKPPSNLIASAQSSTHPRGAAVIEIDAAGFQSDKSQYTVAKAQKPGMSASLGQSILPSSTPKASRPYGSGSTEINPIFLEKSDDLVKAELQLQRQRLERALRDEVEQRRVASKNVAQGEPIPDFDLNDVLSKALTLVQATAGPVPDDENPATTNLENASDSFDDNTFYSSQHNTPSSVLTSRVRNESEEAQPAENLESQPPINSHSAAISRIRPTDTEPVNLESRETNAPRPYQTYANPAANAGSSRIRNTSRVGQVPGLTVYAEDKAVPVQDTSAGQSHSEESSNMEIDRHKGNYGSSACQHTRARRPLVAAEATSNSSTGTPAQVAALRNEPIAVTSPESSPQGGRAAEKRKGKKKKRKADRQAPEAEPVPYIKPEPRSPSPMNAPSYIRPNKRQRYTQQQLDESGYEDNTKGQA</sequence>
<dbReference type="EMBL" id="JANRMS010001143">
    <property type="protein sequence ID" value="KAJ3530686.1"/>
    <property type="molecule type" value="Genomic_DNA"/>
</dbReference>
<evidence type="ECO:0000313" key="2">
    <source>
        <dbReference type="Proteomes" id="UP001148629"/>
    </source>
</evidence>
<protein>
    <submittedName>
        <fullName evidence="1">Uncharacterized protein</fullName>
    </submittedName>
</protein>
<comment type="caution">
    <text evidence="1">The sequence shown here is derived from an EMBL/GenBank/DDBJ whole genome shotgun (WGS) entry which is preliminary data.</text>
</comment>
<name>A0ACC1S2M3_9HYPO</name>
<evidence type="ECO:0000313" key="1">
    <source>
        <dbReference type="EMBL" id="KAJ3530686.1"/>
    </source>
</evidence>
<proteinExistence type="predicted"/>
<keyword evidence="2" id="KW-1185">Reference proteome</keyword>
<organism evidence="1 2">
    <name type="scientific">Fusarium decemcellulare</name>
    <dbReference type="NCBI Taxonomy" id="57161"/>
    <lineage>
        <taxon>Eukaryota</taxon>
        <taxon>Fungi</taxon>
        <taxon>Dikarya</taxon>
        <taxon>Ascomycota</taxon>
        <taxon>Pezizomycotina</taxon>
        <taxon>Sordariomycetes</taxon>
        <taxon>Hypocreomycetidae</taxon>
        <taxon>Hypocreales</taxon>
        <taxon>Nectriaceae</taxon>
        <taxon>Fusarium</taxon>
        <taxon>Fusarium decemcellulare species complex</taxon>
    </lineage>
</organism>
<accession>A0ACC1S2M3</accession>
<gene>
    <name evidence="1" type="ORF">NM208_g9212</name>
</gene>
<reference evidence="1" key="1">
    <citation type="submission" date="2022-08" db="EMBL/GenBank/DDBJ databases">
        <title>Genome Sequence of Fusarium decemcellulare.</title>
        <authorList>
            <person name="Buettner E."/>
        </authorList>
    </citation>
    <scope>NUCLEOTIDE SEQUENCE</scope>
    <source>
        <strain evidence="1">Babe19</strain>
    </source>
</reference>
<dbReference type="Proteomes" id="UP001148629">
    <property type="component" value="Unassembled WGS sequence"/>
</dbReference>